<dbReference type="GO" id="GO:0005634">
    <property type="term" value="C:nucleus"/>
    <property type="evidence" value="ECO:0007669"/>
    <property type="project" value="TreeGrafter"/>
</dbReference>
<evidence type="ECO:0000259" key="6">
    <source>
        <dbReference type="PROSITE" id="PS50245"/>
    </source>
</evidence>
<dbReference type="SUPFAM" id="SSF54236">
    <property type="entry name" value="Ubiquitin-like"/>
    <property type="match status" value="1"/>
</dbReference>
<evidence type="ECO:0000313" key="8">
    <source>
        <dbReference type="EMBL" id="KAK6641328.1"/>
    </source>
</evidence>
<dbReference type="EMBL" id="JAWJWF010000001">
    <property type="protein sequence ID" value="KAK6641328.1"/>
    <property type="molecule type" value="Genomic_DNA"/>
</dbReference>
<keyword evidence="9" id="KW-1185">Reference proteome</keyword>
<protein>
    <recommendedName>
        <fullName evidence="6">CAP-Gly domain-containing protein</fullName>
    </recommendedName>
</protein>
<dbReference type="InterPro" id="IPR036859">
    <property type="entry name" value="CAP-Gly_dom_sf"/>
</dbReference>
<dbReference type="EMBL" id="JAWJWE010000008">
    <property type="protein sequence ID" value="KAK6631763.1"/>
    <property type="molecule type" value="Genomic_DNA"/>
</dbReference>
<evidence type="ECO:0000313" key="10">
    <source>
        <dbReference type="Proteomes" id="UP001372834"/>
    </source>
</evidence>
<dbReference type="Gene3D" id="2.30.30.190">
    <property type="entry name" value="CAP Gly-rich-like domain"/>
    <property type="match status" value="1"/>
</dbReference>
<comment type="subcellular location">
    <subcellularLocation>
        <location evidence="1">Cytoplasm</location>
    </subcellularLocation>
</comment>
<dbReference type="InterPro" id="IPR045172">
    <property type="entry name" value="TBCB_Ubl"/>
</dbReference>
<evidence type="ECO:0000256" key="1">
    <source>
        <dbReference type="ARBA" id="ARBA00004496"/>
    </source>
</evidence>
<feature type="domain" description="CAP-Gly" evidence="6">
    <location>
        <begin position="186"/>
        <end position="228"/>
    </location>
</feature>
<name>A0AAN8Q2F2_POLSC</name>
<dbReference type="Proteomes" id="UP001372834">
    <property type="component" value="Unassembled WGS sequence"/>
</dbReference>
<dbReference type="GO" id="GO:0035371">
    <property type="term" value="C:microtubule plus-end"/>
    <property type="evidence" value="ECO:0007669"/>
    <property type="project" value="TreeGrafter"/>
</dbReference>
<sequence>MAEEFHVVTPNYVSLLITTSGDDYNCTTERRFSKFITVAELKGKMELQTGGNAATMSLELYSKEDTLIGKLDNDDALLGSYAVDNGMRLHVVDKFTLLKGFEDVQHVERFKLATEEYDKRTDTVKSFLQKNKLGKYNEAEMAARLEAKKKELEEEMELAKKCNLGDRCEVSVPGQAIRRGTVKYVGELDDKVGWWVGVQYDEPLGKHNGTVNGRTYFECPPNYGAIVRPVYVKVGDYPEINPFDDEL</sequence>
<dbReference type="Pfam" id="PF01302">
    <property type="entry name" value="CAP_GLY"/>
    <property type="match status" value="1"/>
</dbReference>
<dbReference type="SUPFAM" id="SSF74924">
    <property type="entry name" value="Cap-Gly domain"/>
    <property type="match status" value="1"/>
</dbReference>
<evidence type="ECO:0000313" key="7">
    <source>
        <dbReference type="EMBL" id="KAK6631763.1"/>
    </source>
</evidence>
<dbReference type="GO" id="GO:0051010">
    <property type="term" value="F:microtubule plus-end binding"/>
    <property type="evidence" value="ECO:0007669"/>
    <property type="project" value="TreeGrafter"/>
</dbReference>
<dbReference type="Gene3D" id="3.10.20.90">
    <property type="entry name" value="Phosphatidylinositol 3-kinase Catalytic Subunit, Chain A, domain 1"/>
    <property type="match status" value="1"/>
</dbReference>
<evidence type="ECO:0000313" key="9">
    <source>
        <dbReference type="Proteomes" id="UP001359485"/>
    </source>
</evidence>
<keyword evidence="2" id="KW-0963">Cytoplasm</keyword>
<dbReference type="InterPro" id="IPR000626">
    <property type="entry name" value="Ubiquitin-like_dom"/>
</dbReference>
<keyword evidence="5" id="KW-0175">Coiled coil</keyword>
<comment type="similarity">
    <text evidence="4">Belongs to the TBCB family.</text>
</comment>
<dbReference type="CDD" id="cd01789">
    <property type="entry name" value="Ubl_TBCB"/>
    <property type="match status" value="1"/>
</dbReference>
<feature type="coiled-coil region" evidence="5">
    <location>
        <begin position="135"/>
        <end position="162"/>
    </location>
</feature>
<dbReference type="FunFam" id="2.30.30.190:FF:000013">
    <property type="entry name" value="Tubulin-folding cofactor B"/>
    <property type="match status" value="1"/>
</dbReference>
<dbReference type="PROSITE" id="PS50245">
    <property type="entry name" value="CAP_GLY_2"/>
    <property type="match status" value="1"/>
</dbReference>
<dbReference type="Pfam" id="PF14560">
    <property type="entry name" value="Ubiquitin_2"/>
    <property type="match status" value="1"/>
</dbReference>
<comment type="caution">
    <text evidence="7">The sequence shown here is derived from an EMBL/GenBank/DDBJ whole genome shotgun (WGS) entry which is preliminary data.</text>
</comment>
<dbReference type="GO" id="GO:0005938">
    <property type="term" value="C:cell cortex"/>
    <property type="evidence" value="ECO:0007669"/>
    <property type="project" value="TreeGrafter"/>
</dbReference>
<dbReference type="PANTHER" id="PTHR18916:SF85">
    <property type="entry name" value="TUBULIN-FOLDING COFACTOR B"/>
    <property type="match status" value="1"/>
</dbReference>
<reference evidence="7 10" key="1">
    <citation type="submission" date="2023-10" db="EMBL/GenBank/DDBJ databases">
        <title>Genomes of two closely related lineages of the louse Polyplax serrata with different host specificities.</title>
        <authorList>
            <person name="Martinu J."/>
            <person name="Tarabai H."/>
            <person name="Stefka J."/>
            <person name="Hypsa V."/>
        </authorList>
    </citation>
    <scope>NUCLEOTIDE SEQUENCE [LARGE SCALE GENOMIC DNA]</scope>
    <source>
        <strain evidence="8">98ZLc_SE</strain>
        <strain evidence="7">HR10_N</strain>
    </source>
</reference>
<dbReference type="AlphaFoldDB" id="A0AAN8Q2F2"/>
<dbReference type="SMART" id="SM01052">
    <property type="entry name" value="CAP_GLY"/>
    <property type="match status" value="1"/>
</dbReference>
<dbReference type="PROSITE" id="PS00845">
    <property type="entry name" value="CAP_GLY_1"/>
    <property type="match status" value="1"/>
</dbReference>
<dbReference type="PANTHER" id="PTHR18916">
    <property type="entry name" value="DYNACTIN 1-RELATED MICROTUBULE-BINDING"/>
    <property type="match status" value="1"/>
</dbReference>
<dbReference type="GO" id="GO:0007023">
    <property type="term" value="P:post-chaperonin tubulin folding pathway"/>
    <property type="evidence" value="ECO:0007669"/>
    <property type="project" value="InterPro"/>
</dbReference>
<dbReference type="GO" id="GO:0007021">
    <property type="term" value="P:tubulin complex assembly"/>
    <property type="evidence" value="ECO:0007669"/>
    <property type="project" value="InterPro"/>
</dbReference>
<evidence type="ECO:0000256" key="3">
    <source>
        <dbReference type="ARBA" id="ARBA00023186"/>
    </source>
</evidence>
<evidence type="ECO:0000256" key="2">
    <source>
        <dbReference type="ARBA" id="ARBA00022490"/>
    </source>
</evidence>
<dbReference type="InterPro" id="IPR029071">
    <property type="entry name" value="Ubiquitin-like_domsf"/>
</dbReference>
<dbReference type="GO" id="GO:0005829">
    <property type="term" value="C:cytosol"/>
    <property type="evidence" value="ECO:0007669"/>
    <property type="project" value="UniProtKB-ARBA"/>
</dbReference>
<keyword evidence="3" id="KW-0143">Chaperone</keyword>
<dbReference type="GO" id="GO:0043014">
    <property type="term" value="F:alpha-tubulin binding"/>
    <property type="evidence" value="ECO:0007669"/>
    <property type="project" value="InterPro"/>
</dbReference>
<dbReference type="InterPro" id="IPR000938">
    <property type="entry name" value="CAP-Gly_domain"/>
</dbReference>
<accession>A0AAN8Q2F2</accession>
<evidence type="ECO:0000256" key="4">
    <source>
        <dbReference type="ARBA" id="ARBA00025779"/>
    </source>
</evidence>
<proteinExistence type="inferred from homology"/>
<evidence type="ECO:0000256" key="5">
    <source>
        <dbReference type="SAM" id="Coils"/>
    </source>
</evidence>
<dbReference type="Proteomes" id="UP001359485">
    <property type="component" value="Unassembled WGS sequence"/>
</dbReference>
<dbReference type="GO" id="GO:0031122">
    <property type="term" value="P:cytoplasmic microtubule organization"/>
    <property type="evidence" value="ECO:0007669"/>
    <property type="project" value="TreeGrafter"/>
</dbReference>
<gene>
    <name evidence="7" type="ORF">RUM43_013827</name>
    <name evidence="8" type="ORF">RUM44_013037</name>
</gene>
<organism evidence="7 10">
    <name type="scientific">Polyplax serrata</name>
    <name type="common">Common mouse louse</name>
    <dbReference type="NCBI Taxonomy" id="468196"/>
    <lineage>
        <taxon>Eukaryota</taxon>
        <taxon>Metazoa</taxon>
        <taxon>Ecdysozoa</taxon>
        <taxon>Arthropoda</taxon>
        <taxon>Hexapoda</taxon>
        <taxon>Insecta</taxon>
        <taxon>Pterygota</taxon>
        <taxon>Neoptera</taxon>
        <taxon>Paraneoptera</taxon>
        <taxon>Psocodea</taxon>
        <taxon>Troctomorpha</taxon>
        <taxon>Phthiraptera</taxon>
        <taxon>Anoplura</taxon>
        <taxon>Polyplacidae</taxon>
        <taxon>Polyplax</taxon>
    </lineage>
</organism>